<evidence type="ECO:0000313" key="2">
    <source>
        <dbReference type="Proteomes" id="UP001205910"/>
    </source>
</evidence>
<reference evidence="1 2" key="1">
    <citation type="submission" date="2021-11" db="EMBL/GenBank/DDBJ databases">
        <title>Whole genome sequences of diphtheriae toxin producing Corynebacterium ulcerans isolates from cats in Osaka, Japan.</title>
        <authorList>
            <person name="Umeda K."/>
            <person name="Hirai Y."/>
        </authorList>
    </citation>
    <scope>NUCLEOTIDE SEQUENCE [LARGE SCALE GENOMIC DNA]</scope>
    <source>
        <strain evidence="1 2">12109B-1</strain>
    </source>
</reference>
<proteinExistence type="predicted"/>
<dbReference type="SFLD" id="SFLDG01140">
    <property type="entry name" value="C2.B:_Phosphomannomutase_and_P"/>
    <property type="match status" value="1"/>
</dbReference>
<dbReference type="PANTHER" id="PTHR10000">
    <property type="entry name" value="PHOSPHOSERINE PHOSPHATASE"/>
    <property type="match status" value="1"/>
</dbReference>
<dbReference type="Proteomes" id="UP001205910">
    <property type="component" value="Unassembled WGS sequence"/>
</dbReference>
<comment type="caution">
    <text evidence="1">The sequence shown here is derived from an EMBL/GenBank/DDBJ whole genome shotgun (WGS) entry which is preliminary data.</text>
</comment>
<dbReference type="InterPro" id="IPR023214">
    <property type="entry name" value="HAD_sf"/>
</dbReference>
<dbReference type="CDD" id="cd07516">
    <property type="entry name" value="HAD_Pase"/>
    <property type="match status" value="1"/>
</dbReference>
<accession>A0ABD0BGF3</accession>
<dbReference type="InterPro" id="IPR006379">
    <property type="entry name" value="HAD-SF_hydro_IIB"/>
</dbReference>
<name>A0ABD0BGF3_CORUL</name>
<dbReference type="AlphaFoldDB" id="A0ABD0BGF3"/>
<organism evidence="1 2">
    <name type="scientific">Corynebacterium ulcerans</name>
    <dbReference type="NCBI Taxonomy" id="65058"/>
    <lineage>
        <taxon>Bacteria</taxon>
        <taxon>Bacillati</taxon>
        <taxon>Actinomycetota</taxon>
        <taxon>Actinomycetes</taxon>
        <taxon>Mycobacteriales</taxon>
        <taxon>Corynebacteriaceae</taxon>
        <taxon>Corynebacterium</taxon>
    </lineage>
</organism>
<dbReference type="Gene3D" id="3.30.1240.10">
    <property type="match status" value="1"/>
</dbReference>
<dbReference type="GO" id="GO:0016791">
    <property type="term" value="F:phosphatase activity"/>
    <property type="evidence" value="ECO:0007669"/>
    <property type="project" value="UniProtKB-ARBA"/>
</dbReference>
<dbReference type="InterPro" id="IPR000150">
    <property type="entry name" value="Cof"/>
</dbReference>
<dbReference type="SFLD" id="SFLDS00003">
    <property type="entry name" value="Haloacid_Dehalogenase"/>
    <property type="match status" value="1"/>
</dbReference>
<protein>
    <submittedName>
        <fullName evidence="1">Haloacid dehalogenase</fullName>
    </submittedName>
</protein>
<sequence length="284" mass="30877">MTYSLSLEPEDRIVTWEPKLIVSDVDGTFLDSRERVSPELREVVERAGAQGVFFALATGRPPRWIYHVLDQLSVRPICVCANGAVLYDSASDRVLRAHTLSPEVLRTVVSAVRENLDCGIAVERSGASAFDHPAELFAVTPGYVHAWESDEHGMETENELLSRPAMKLLLRNDALTANEMYALAAPAIPEELAHVTFSIDHGLLEVSAPGVNKAAGLQDLAELLGVDPADAVAFGDMPNDVEMLQWAGHGVAMGNAHEALKQVADEITTSNNDAGVARILQRWF</sequence>
<dbReference type="InterPro" id="IPR036412">
    <property type="entry name" value="HAD-like_sf"/>
</dbReference>
<gene>
    <name evidence="1" type="ORF">CULCOIPH005_14540</name>
</gene>
<dbReference type="Pfam" id="PF08282">
    <property type="entry name" value="Hydrolase_3"/>
    <property type="match status" value="1"/>
</dbReference>
<dbReference type="SUPFAM" id="SSF56784">
    <property type="entry name" value="HAD-like"/>
    <property type="match status" value="1"/>
</dbReference>
<dbReference type="NCBIfam" id="TIGR00099">
    <property type="entry name" value="Cof-subfamily"/>
    <property type="match status" value="1"/>
</dbReference>
<dbReference type="PANTHER" id="PTHR10000:SF8">
    <property type="entry name" value="HAD SUPERFAMILY HYDROLASE-LIKE, TYPE 3"/>
    <property type="match status" value="1"/>
</dbReference>
<dbReference type="Gene3D" id="3.40.50.1000">
    <property type="entry name" value="HAD superfamily/HAD-like"/>
    <property type="match status" value="1"/>
</dbReference>
<dbReference type="EMBL" id="BQFK01000004">
    <property type="protein sequence ID" value="GJJ43265.1"/>
    <property type="molecule type" value="Genomic_DNA"/>
</dbReference>
<dbReference type="NCBIfam" id="TIGR01484">
    <property type="entry name" value="HAD-SF-IIB"/>
    <property type="match status" value="1"/>
</dbReference>
<evidence type="ECO:0000313" key="1">
    <source>
        <dbReference type="EMBL" id="GJJ43265.1"/>
    </source>
</evidence>